<name>A0AAV7J6R6_COTGL</name>
<reference evidence="2 3" key="1">
    <citation type="journal article" date="2021" name="J. Hered.">
        <title>A chromosome-level genome assembly of the parasitoid wasp, Cotesia glomerata (Hymenoptera: Braconidae).</title>
        <authorList>
            <person name="Pinto B.J."/>
            <person name="Weis J.J."/>
            <person name="Gamble T."/>
            <person name="Ode P.J."/>
            <person name="Paul R."/>
            <person name="Zaspel J.M."/>
        </authorList>
    </citation>
    <scope>NUCLEOTIDE SEQUENCE [LARGE SCALE GENOMIC DNA]</scope>
    <source>
        <strain evidence="2">CgM1</strain>
    </source>
</reference>
<protein>
    <submittedName>
        <fullName evidence="2">Uncharacterized protein</fullName>
    </submittedName>
</protein>
<accession>A0AAV7J6R6</accession>
<gene>
    <name evidence="2" type="ORF">KQX54_021405</name>
</gene>
<dbReference type="Proteomes" id="UP000826195">
    <property type="component" value="Unassembled WGS sequence"/>
</dbReference>
<feature type="region of interest" description="Disordered" evidence="1">
    <location>
        <begin position="92"/>
        <end position="131"/>
    </location>
</feature>
<proteinExistence type="predicted"/>
<evidence type="ECO:0000256" key="1">
    <source>
        <dbReference type="SAM" id="MobiDB-lite"/>
    </source>
</evidence>
<dbReference type="AlphaFoldDB" id="A0AAV7J6R6"/>
<dbReference type="EMBL" id="JAHXZJ010000001">
    <property type="protein sequence ID" value="KAH0568715.1"/>
    <property type="molecule type" value="Genomic_DNA"/>
</dbReference>
<keyword evidence="3" id="KW-1185">Reference proteome</keyword>
<evidence type="ECO:0000313" key="2">
    <source>
        <dbReference type="EMBL" id="KAH0568715.1"/>
    </source>
</evidence>
<organism evidence="2 3">
    <name type="scientific">Cotesia glomerata</name>
    <name type="common">Lepidopteran parasitic wasp</name>
    <name type="synonym">Apanteles glomeratus</name>
    <dbReference type="NCBI Taxonomy" id="32391"/>
    <lineage>
        <taxon>Eukaryota</taxon>
        <taxon>Metazoa</taxon>
        <taxon>Ecdysozoa</taxon>
        <taxon>Arthropoda</taxon>
        <taxon>Hexapoda</taxon>
        <taxon>Insecta</taxon>
        <taxon>Pterygota</taxon>
        <taxon>Neoptera</taxon>
        <taxon>Endopterygota</taxon>
        <taxon>Hymenoptera</taxon>
        <taxon>Apocrita</taxon>
        <taxon>Ichneumonoidea</taxon>
        <taxon>Braconidae</taxon>
        <taxon>Microgastrinae</taxon>
        <taxon>Cotesia</taxon>
    </lineage>
</organism>
<sequence length="131" mass="15001">MHVRSAFASLVCGNCTEYQQQQHQKPSYPYSYECFSNYVMSNVESQRIKNARTDNRLPFSNNRRMQMTKDISLVNSTTLAVQVAFVNLRRTNYGENSSHNSSRPTSFDGGVRRPISPQSSSLLPRTHLHQL</sequence>
<feature type="compositionally biased region" description="Polar residues" evidence="1">
    <location>
        <begin position="92"/>
        <end position="105"/>
    </location>
</feature>
<evidence type="ECO:0000313" key="3">
    <source>
        <dbReference type="Proteomes" id="UP000826195"/>
    </source>
</evidence>
<comment type="caution">
    <text evidence="2">The sequence shown here is derived from an EMBL/GenBank/DDBJ whole genome shotgun (WGS) entry which is preliminary data.</text>
</comment>